<name>A0A2P2QWB5_RHIMU</name>
<organism evidence="1">
    <name type="scientific">Rhizophora mucronata</name>
    <name type="common">Asiatic mangrove</name>
    <dbReference type="NCBI Taxonomy" id="61149"/>
    <lineage>
        <taxon>Eukaryota</taxon>
        <taxon>Viridiplantae</taxon>
        <taxon>Streptophyta</taxon>
        <taxon>Embryophyta</taxon>
        <taxon>Tracheophyta</taxon>
        <taxon>Spermatophyta</taxon>
        <taxon>Magnoliopsida</taxon>
        <taxon>eudicotyledons</taxon>
        <taxon>Gunneridae</taxon>
        <taxon>Pentapetalae</taxon>
        <taxon>rosids</taxon>
        <taxon>fabids</taxon>
        <taxon>Malpighiales</taxon>
        <taxon>Rhizophoraceae</taxon>
        <taxon>Rhizophora</taxon>
    </lineage>
</organism>
<accession>A0A2P2QWB5</accession>
<sequence>MHDNCDLICQLGKNLVRVLLSVPSPTTNLPTFSFNRKPLKMIPIEIPEYFLNYHVISSCHDIQILNFFN</sequence>
<dbReference type="EMBL" id="GGEC01090802">
    <property type="protein sequence ID" value="MBX71286.1"/>
    <property type="molecule type" value="Transcribed_RNA"/>
</dbReference>
<proteinExistence type="predicted"/>
<evidence type="ECO:0000313" key="1">
    <source>
        <dbReference type="EMBL" id="MBX71286.1"/>
    </source>
</evidence>
<protein>
    <submittedName>
        <fullName evidence="1">Uncharacterized protein</fullName>
    </submittedName>
</protein>
<reference evidence="1" key="1">
    <citation type="submission" date="2018-02" db="EMBL/GenBank/DDBJ databases">
        <title>Rhizophora mucronata_Transcriptome.</title>
        <authorList>
            <person name="Meera S.P."/>
            <person name="Sreeshan A."/>
            <person name="Augustine A."/>
        </authorList>
    </citation>
    <scope>NUCLEOTIDE SEQUENCE</scope>
    <source>
        <tissue evidence="1">Leaf</tissue>
    </source>
</reference>
<dbReference type="AlphaFoldDB" id="A0A2P2QWB5"/>